<dbReference type="Pfam" id="PF18317">
    <property type="entry name" value="SDH_C"/>
    <property type="match status" value="1"/>
</dbReference>
<gene>
    <name evidence="8" type="primary">aroE</name>
    <name evidence="12" type="ORF">DC083_08305</name>
</gene>
<dbReference type="OrthoDB" id="9776868at2"/>
<dbReference type="Pfam" id="PF01488">
    <property type="entry name" value="Shikimate_DH"/>
    <property type="match status" value="1"/>
</dbReference>
<dbReference type="InterPro" id="IPR011342">
    <property type="entry name" value="Shikimate_DH"/>
</dbReference>
<feature type="binding site" evidence="8">
    <location>
        <begin position="131"/>
        <end position="135"/>
    </location>
    <ligand>
        <name>NADP(+)</name>
        <dbReference type="ChEBI" id="CHEBI:58349"/>
    </ligand>
</feature>
<dbReference type="InterPro" id="IPR046346">
    <property type="entry name" value="Aminoacid_DH-like_N_sf"/>
</dbReference>
<sequence length="275" mass="30337">MNSTTLQRCVIFGNPIAQSKSPEMQMQFAHNVGVNLEYLKVLTPLDDFAGTLKHWVNQGIVGANITVPFKEEIYQLCDDLTPEARTAKAVNTIRIQEGKIYGHNTDGIGLIRDITELKGIQIAGKRVLVLGAGGAVRGIMQPLLDQKPHSVMMSNRTLIKAEQLVQEFANSTQCDISAVAWHDLQDEFDLIINGTSASLQQDFPALPQGTIGSDTIGYDLVYSNQPTIFMEYIYDNGGKKAYDGLGMLIEQGVYAFEFWFGKKPSIEGVMAIFGR</sequence>
<feature type="domain" description="SDH C-terminal" evidence="11">
    <location>
        <begin position="244"/>
        <end position="270"/>
    </location>
</feature>
<dbReference type="SUPFAM" id="SSF53223">
    <property type="entry name" value="Aminoacid dehydrogenase-like, N-terminal domain"/>
    <property type="match status" value="1"/>
</dbReference>
<feature type="binding site" evidence="8">
    <location>
        <begin position="19"/>
        <end position="21"/>
    </location>
    <ligand>
        <name>shikimate</name>
        <dbReference type="ChEBI" id="CHEBI:36208"/>
    </ligand>
</feature>
<protein>
    <recommendedName>
        <fullName evidence="2 8">Shikimate dehydrogenase (NADP(+))</fullName>
        <shortName evidence="8">SDH</shortName>
        <ecNumber evidence="2 8">1.1.1.25</ecNumber>
    </recommendedName>
</protein>
<evidence type="ECO:0000259" key="10">
    <source>
        <dbReference type="Pfam" id="PF08501"/>
    </source>
</evidence>
<dbReference type="InterPro" id="IPR022893">
    <property type="entry name" value="Shikimate_DH_fam"/>
</dbReference>
<dbReference type="GO" id="GO:0050661">
    <property type="term" value="F:NADP binding"/>
    <property type="evidence" value="ECO:0007669"/>
    <property type="project" value="InterPro"/>
</dbReference>
<evidence type="ECO:0000256" key="1">
    <source>
        <dbReference type="ARBA" id="ARBA00004871"/>
    </source>
</evidence>
<dbReference type="UniPathway" id="UPA00053">
    <property type="reaction ID" value="UER00087"/>
</dbReference>
<dbReference type="InterPro" id="IPR036291">
    <property type="entry name" value="NAD(P)-bd_dom_sf"/>
</dbReference>
<dbReference type="InterPro" id="IPR006151">
    <property type="entry name" value="Shikm_DH/Glu-tRNA_Rdtase"/>
</dbReference>
<dbReference type="Gene3D" id="3.40.50.720">
    <property type="entry name" value="NAD(P)-binding Rossmann-like Domain"/>
    <property type="match status" value="1"/>
</dbReference>
<evidence type="ECO:0000259" key="11">
    <source>
        <dbReference type="Pfam" id="PF18317"/>
    </source>
</evidence>
<dbReference type="NCBIfam" id="TIGR00507">
    <property type="entry name" value="aroE"/>
    <property type="match status" value="1"/>
</dbReference>
<feature type="binding site" evidence="8">
    <location>
        <position position="222"/>
    </location>
    <ligand>
        <name>shikimate</name>
        <dbReference type="ChEBI" id="CHEBI:36208"/>
    </ligand>
</feature>
<dbReference type="NCBIfam" id="NF001310">
    <property type="entry name" value="PRK00258.1-2"/>
    <property type="match status" value="1"/>
</dbReference>
<dbReference type="InterPro" id="IPR013708">
    <property type="entry name" value="Shikimate_DH-bd_N"/>
</dbReference>
<organism evidence="12 13">
    <name type="scientific">Ignatzschineria ureiclastica</name>
    <dbReference type="NCBI Taxonomy" id="472582"/>
    <lineage>
        <taxon>Bacteria</taxon>
        <taxon>Pseudomonadati</taxon>
        <taxon>Pseudomonadota</taxon>
        <taxon>Gammaproteobacteria</taxon>
        <taxon>Cardiobacteriales</taxon>
        <taxon>Ignatzschineriaceae</taxon>
        <taxon>Ignatzschineria</taxon>
    </lineage>
</organism>
<keyword evidence="5 8" id="KW-0560">Oxidoreductase</keyword>
<dbReference type="GO" id="GO:0005829">
    <property type="term" value="C:cytosol"/>
    <property type="evidence" value="ECO:0007669"/>
    <property type="project" value="TreeGrafter"/>
</dbReference>
<comment type="pathway">
    <text evidence="1 8">Metabolic intermediate biosynthesis; chorismate biosynthesis; chorismate from D-erythrose 4-phosphate and phosphoenolpyruvate: step 4/7.</text>
</comment>
<evidence type="ECO:0000256" key="6">
    <source>
        <dbReference type="ARBA" id="ARBA00023141"/>
    </source>
</evidence>
<dbReference type="SUPFAM" id="SSF51735">
    <property type="entry name" value="NAD(P)-binding Rossmann-fold domains"/>
    <property type="match status" value="1"/>
</dbReference>
<feature type="domain" description="Shikimate dehydrogenase substrate binding N-terminal" evidence="10">
    <location>
        <begin position="11"/>
        <end position="93"/>
    </location>
</feature>
<dbReference type="PANTHER" id="PTHR21089:SF1">
    <property type="entry name" value="BIFUNCTIONAL 3-DEHYDROQUINATE DEHYDRATASE_SHIKIMATE DEHYDROGENASE, CHLOROPLASTIC"/>
    <property type="match status" value="1"/>
</dbReference>
<dbReference type="GO" id="GO:0009073">
    <property type="term" value="P:aromatic amino acid family biosynthetic process"/>
    <property type="evidence" value="ECO:0007669"/>
    <property type="project" value="UniProtKB-KW"/>
</dbReference>
<dbReference type="PANTHER" id="PTHR21089">
    <property type="entry name" value="SHIKIMATE DEHYDROGENASE"/>
    <property type="match status" value="1"/>
</dbReference>
<feature type="binding site" evidence="8">
    <location>
        <position position="244"/>
    </location>
    <ligand>
        <name>NADP(+)</name>
        <dbReference type="ChEBI" id="CHEBI:58349"/>
    </ligand>
</feature>
<evidence type="ECO:0000256" key="4">
    <source>
        <dbReference type="ARBA" id="ARBA00022857"/>
    </source>
</evidence>
<reference evidence="13" key="1">
    <citation type="submission" date="2018-05" db="EMBL/GenBank/DDBJ databases">
        <title>Ignatzschineria dubaiensis sp. nov., isolated from necrotic foot tissues of dromedaries (Camelus dromedarius) and associated maggots in Dubai, United Arab Emirates.</title>
        <authorList>
            <person name="Tsang C.C."/>
            <person name="Tang J.Y.M."/>
            <person name="Fong J.Y.H."/>
            <person name="Kinne J."/>
            <person name="Lee H.H."/>
            <person name="Joseph M."/>
            <person name="Jose S."/>
            <person name="Schuster R.K."/>
            <person name="Tang Y."/>
            <person name="Sivakumar S."/>
            <person name="Chen J.H.K."/>
            <person name="Teng J.L.L."/>
            <person name="Lau S.K.P."/>
            <person name="Wernery U."/>
            <person name="Woo P.C.Y."/>
        </authorList>
    </citation>
    <scope>NUCLEOTIDE SEQUENCE [LARGE SCALE GENOMIC DNA]</scope>
    <source>
        <strain evidence="13">KCTC 22644</strain>
    </source>
</reference>
<dbReference type="EMBL" id="QEWQ01000005">
    <property type="protein sequence ID" value="PWD80607.1"/>
    <property type="molecule type" value="Genomic_DNA"/>
</dbReference>
<name>A0A2U2ADA8_9GAMM</name>
<dbReference type="Gene3D" id="3.40.50.10860">
    <property type="entry name" value="Leucine Dehydrogenase, chain A, domain 1"/>
    <property type="match status" value="1"/>
</dbReference>
<dbReference type="GO" id="GO:0019632">
    <property type="term" value="P:shikimate metabolic process"/>
    <property type="evidence" value="ECO:0007669"/>
    <property type="project" value="InterPro"/>
</dbReference>
<accession>A0A2U2ADA8</accession>
<evidence type="ECO:0000256" key="8">
    <source>
        <dbReference type="HAMAP-Rule" id="MF_00222"/>
    </source>
</evidence>
<feature type="binding site" evidence="8">
    <location>
        <position position="106"/>
    </location>
    <ligand>
        <name>shikimate</name>
        <dbReference type="ChEBI" id="CHEBI:36208"/>
    </ligand>
</feature>
<proteinExistence type="inferred from homology"/>
<comment type="function">
    <text evidence="8">Involved in the biosynthesis of the chorismate, which leads to the biosynthesis of aromatic amino acids. Catalyzes the reversible NADPH linked reduction of 3-dehydroshikimate (DHSA) to yield shikimate (SA).</text>
</comment>
<feature type="binding site" evidence="8">
    <location>
        <position position="220"/>
    </location>
    <ligand>
        <name>NADP(+)</name>
        <dbReference type="ChEBI" id="CHEBI:58349"/>
    </ligand>
</feature>
<feature type="active site" description="Proton acceptor" evidence="8">
    <location>
        <position position="70"/>
    </location>
</feature>
<dbReference type="Pfam" id="PF08501">
    <property type="entry name" value="Shikimate_dh_N"/>
    <property type="match status" value="1"/>
</dbReference>
<dbReference type="FunFam" id="3.40.50.10860:FF:000006">
    <property type="entry name" value="Shikimate dehydrogenase (NADP(+))"/>
    <property type="match status" value="1"/>
</dbReference>
<evidence type="ECO:0000256" key="2">
    <source>
        <dbReference type="ARBA" id="ARBA00012962"/>
    </source>
</evidence>
<keyword evidence="13" id="KW-1185">Reference proteome</keyword>
<evidence type="ECO:0000256" key="7">
    <source>
        <dbReference type="ARBA" id="ARBA00049442"/>
    </source>
</evidence>
<feature type="domain" description="Quinate/shikimate 5-dehydrogenase/glutamyl-tRNA reductase" evidence="9">
    <location>
        <begin position="121"/>
        <end position="198"/>
    </location>
</feature>
<evidence type="ECO:0000313" key="12">
    <source>
        <dbReference type="EMBL" id="PWD80607.1"/>
    </source>
</evidence>
<comment type="caution">
    <text evidence="12">The sequence shown here is derived from an EMBL/GenBank/DDBJ whole genome shotgun (WGS) entry which is preliminary data.</text>
</comment>
<feature type="binding site" evidence="8">
    <location>
        <position position="66"/>
    </location>
    <ligand>
        <name>shikimate</name>
        <dbReference type="ChEBI" id="CHEBI:36208"/>
    </ligand>
</feature>
<feature type="binding site" evidence="8">
    <location>
        <position position="91"/>
    </location>
    <ligand>
        <name>shikimate</name>
        <dbReference type="ChEBI" id="CHEBI:36208"/>
    </ligand>
</feature>
<dbReference type="InterPro" id="IPR041121">
    <property type="entry name" value="SDH_C"/>
</dbReference>
<evidence type="ECO:0000313" key="13">
    <source>
        <dbReference type="Proteomes" id="UP000245020"/>
    </source>
</evidence>
<dbReference type="HAMAP" id="MF_00222">
    <property type="entry name" value="Shikimate_DH_AroE"/>
    <property type="match status" value="1"/>
</dbReference>
<evidence type="ECO:0000256" key="5">
    <source>
        <dbReference type="ARBA" id="ARBA00023002"/>
    </source>
</evidence>
<dbReference type="GO" id="GO:0008652">
    <property type="term" value="P:amino acid biosynthetic process"/>
    <property type="evidence" value="ECO:0007669"/>
    <property type="project" value="UniProtKB-KW"/>
</dbReference>
<keyword evidence="4 8" id="KW-0521">NADP</keyword>
<feature type="binding site" evidence="8">
    <location>
        <position position="251"/>
    </location>
    <ligand>
        <name>shikimate</name>
        <dbReference type="ChEBI" id="CHEBI:36208"/>
    </ligand>
</feature>
<comment type="catalytic activity">
    <reaction evidence="7 8">
        <text>shikimate + NADP(+) = 3-dehydroshikimate + NADPH + H(+)</text>
        <dbReference type="Rhea" id="RHEA:17737"/>
        <dbReference type="ChEBI" id="CHEBI:15378"/>
        <dbReference type="ChEBI" id="CHEBI:16630"/>
        <dbReference type="ChEBI" id="CHEBI:36208"/>
        <dbReference type="ChEBI" id="CHEBI:57783"/>
        <dbReference type="ChEBI" id="CHEBI:58349"/>
        <dbReference type="EC" id="1.1.1.25"/>
    </reaction>
</comment>
<evidence type="ECO:0000259" key="9">
    <source>
        <dbReference type="Pfam" id="PF01488"/>
    </source>
</evidence>
<dbReference type="EC" id="1.1.1.25" evidence="2 8"/>
<comment type="subunit">
    <text evidence="8">Homodimer.</text>
</comment>
<evidence type="ECO:0000256" key="3">
    <source>
        <dbReference type="ARBA" id="ARBA00022605"/>
    </source>
</evidence>
<comment type="similarity">
    <text evidence="8">Belongs to the shikimate dehydrogenase family.</text>
</comment>
<dbReference type="Proteomes" id="UP000245020">
    <property type="component" value="Unassembled WGS sequence"/>
</dbReference>
<dbReference type="AlphaFoldDB" id="A0A2U2ADA8"/>
<dbReference type="GO" id="GO:0009423">
    <property type="term" value="P:chorismate biosynthetic process"/>
    <property type="evidence" value="ECO:0007669"/>
    <property type="project" value="UniProtKB-UniRule"/>
</dbReference>
<dbReference type="CDD" id="cd01065">
    <property type="entry name" value="NAD_bind_Shikimate_DH"/>
    <property type="match status" value="1"/>
</dbReference>
<feature type="binding site" evidence="8">
    <location>
        <begin position="155"/>
        <end position="160"/>
    </location>
    <ligand>
        <name>NADP(+)</name>
        <dbReference type="ChEBI" id="CHEBI:58349"/>
    </ligand>
</feature>
<dbReference type="RefSeq" id="WP_109189761.1">
    <property type="nucleotide sequence ID" value="NZ_BMYA01000006.1"/>
</dbReference>
<keyword evidence="3 8" id="KW-0028">Amino-acid biosynthesis</keyword>
<keyword evidence="6 8" id="KW-0057">Aromatic amino acid biosynthesis</keyword>
<comment type="caution">
    <text evidence="8">Lacks conserved residue(s) required for the propagation of feature annotation.</text>
</comment>
<dbReference type="GO" id="GO:0004764">
    <property type="term" value="F:shikimate 3-dehydrogenase (NADP+) activity"/>
    <property type="evidence" value="ECO:0007669"/>
    <property type="project" value="UniProtKB-UniRule"/>
</dbReference>